<evidence type="ECO:0000313" key="2">
    <source>
        <dbReference type="EMBL" id="QHI72131.1"/>
    </source>
</evidence>
<keyword evidence="1" id="KW-1133">Transmembrane helix</keyword>
<keyword evidence="1" id="KW-0812">Transmembrane</keyword>
<feature type="transmembrane region" description="Helical" evidence="1">
    <location>
        <begin position="69"/>
        <end position="91"/>
    </location>
</feature>
<dbReference type="AlphaFoldDB" id="A0A6P1ME65"/>
<dbReference type="EMBL" id="CP047591">
    <property type="protein sequence ID" value="QHI72131.1"/>
    <property type="molecule type" value="Genomic_DNA"/>
</dbReference>
<feature type="transmembrane region" description="Helical" evidence="1">
    <location>
        <begin position="98"/>
        <end position="120"/>
    </location>
</feature>
<accession>A0A6P1ME65</accession>
<sequence length="371" mass="41899">MYIKLTSFFKNYKYFLLYSALTPVICMALIYTVRKYPRIGQLYASYIFPIFPNTLGRLFSPLPFSVMEIGLYTISFFIIIALLIILLSIFHKKARKKLLLYVPRMVITTLCFCSTIFLMITLSCSINYSRDGIAKDINIVPGMASHDNLVDLCLLLINDITSLDSGSTEIKAINTASLQNDTKQAMMTLGKKYPSLKGYYPNPKPVIMSSWMSDIDLTGLFSPYTIEANYNNDVVDYIKPYTICHELAHLRGYICEDDAGFIAYLACSHANSRQMRYSGTMNALSFVLNALQEDSSPEEFQQILNQIPEKALIDLEKNQDYWQGHEGTISRISEAANDTYLKANAQAGGTKSYGRMVDLLLAYYGLNSQSV</sequence>
<dbReference type="Proteomes" id="UP000463883">
    <property type="component" value="Chromosome"/>
</dbReference>
<feature type="transmembrane region" description="Helical" evidence="1">
    <location>
        <begin position="12"/>
        <end position="33"/>
    </location>
</feature>
<keyword evidence="1" id="KW-0472">Membrane</keyword>
<evidence type="ECO:0000256" key="1">
    <source>
        <dbReference type="SAM" id="Phobius"/>
    </source>
</evidence>
<dbReference type="Pfam" id="PF12725">
    <property type="entry name" value="DUF3810"/>
    <property type="match status" value="1"/>
</dbReference>
<dbReference type="KEGG" id="amic:Ami3637_06690"/>
<protein>
    <submittedName>
        <fullName evidence="2">DUF3810 family protein</fullName>
    </submittedName>
</protein>
<proteinExistence type="predicted"/>
<gene>
    <name evidence="2" type="ORF">Ami3637_06690</name>
</gene>
<organism evidence="2 3">
    <name type="scientific">Aminipila terrae</name>
    <dbReference type="NCBI Taxonomy" id="2697030"/>
    <lineage>
        <taxon>Bacteria</taxon>
        <taxon>Bacillati</taxon>
        <taxon>Bacillota</taxon>
        <taxon>Clostridia</taxon>
        <taxon>Peptostreptococcales</taxon>
        <taxon>Anaerovoracaceae</taxon>
        <taxon>Aminipila</taxon>
    </lineage>
</organism>
<name>A0A6P1ME65_9FIRM</name>
<keyword evidence="3" id="KW-1185">Reference proteome</keyword>
<reference evidence="2 3" key="1">
    <citation type="submission" date="2020-01" db="EMBL/GenBank/DDBJ databases">
        <title>Genomic analysis of Aminipila sp. CBA3637.</title>
        <authorList>
            <person name="Kim Y.B."/>
            <person name="Roh S.W."/>
        </authorList>
    </citation>
    <scope>NUCLEOTIDE SEQUENCE [LARGE SCALE GENOMIC DNA]</scope>
    <source>
        <strain evidence="2 3">CBA3637</strain>
    </source>
</reference>
<evidence type="ECO:0000313" key="3">
    <source>
        <dbReference type="Proteomes" id="UP000463883"/>
    </source>
</evidence>
<dbReference type="InterPro" id="IPR024294">
    <property type="entry name" value="DUF3810"/>
</dbReference>